<dbReference type="SUPFAM" id="SSF56672">
    <property type="entry name" value="DNA/RNA polymerases"/>
    <property type="match status" value="1"/>
</dbReference>
<keyword evidence="7" id="KW-0808">Transferase</keyword>
<name>A0A0P1F0L1_9RHOB</name>
<dbReference type="Gene3D" id="3.40.1170.60">
    <property type="match status" value="1"/>
</dbReference>
<dbReference type="InterPro" id="IPR001126">
    <property type="entry name" value="UmuC"/>
</dbReference>
<evidence type="ECO:0000313" key="7">
    <source>
        <dbReference type="EMBL" id="CUH60964.1"/>
    </source>
</evidence>
<dbReference type="PROSITE" id="PS50173">
    <property type="entry name" value="UMUC"/>
    <property type="match status" value="1"/>
</dbReference>
<dbReference type="GO" id="GO:0003887">
    <property type="term" value="F:DNA-directed DNA polymerase activity"/>
    <property type="evidence" value="ECO:0007669"/>
    <property type="project" value="UniProtKB-EC"/>
</dbReference>
<protein>
    <recommendedName>
        <fullName evidence="3">DNA-directed DNA polymerase</fullName>
        <ecNumber evidence="3">2.7.7.7</ecNumber>
    </recommendedName>
</protein>
<comment type="subunit">
    <text evidence="2">Monomer.</text>
</comment>
<accession>A0A0P1F0L1</accession>
<dbReference type="CDD" id="cd00424">
    <property type="entry name" value="PolY"/>
    <property type="match status" value="1"/>
</dbReference>
<proteinExistence type="inferred from homology"/>
<dbReference type="PANTHER" id="PTHR11076">
    <property type="entry name" value="DNA REPAIR POLYMERASE UMUC / TRANSFERASE FAMILY MEMBER"/>
    <property type="match status" value="1"/>
</dbReference>
<dbReference type="EC" id="2.7.7.7" evidence="3"/>
<dbReference type="STRING" id="266809.PM03_10475"/>
<comment type="function">
    <text evidence="4">Poorly processive, error-prone DNA polymerase involved in untargeted mutagenesis. Copies undamaged DNA at stalled replication forks, which arise in vivo from mismatched or misaligned primer ends. These misaligned primers can be extended by PolIV. Exhibits no 3'-5' exonuclease (proofreading) activity. May be involved in translesional synthesis, in conjunction with the beta clamp from PolIII.</text>
</comment>
<dbReference type="InterPro" id="IPR017961">
    <property type="entry name" value="DNA_pol_Y-fam_little_finger"/>
</dbReference>
<reference evidence="7 8" key="1">
    <citation type="submission" date="2015-09" db="EMBL/GenBank/DDBJ databases">
        <authorList>
            <consortium name="Swine Surveillance"/>
        </authorList>
    </citation>
    <scope>NUCLEOTIDE SEQUENCE [LARGE SCALE GENOMIC DNA]</scope>
    <source>
        <strain evidence="7 8">CECT 5294</strain>
    </source>
</reference>
<dbReference type="InterPro" id="IPR050116">
    <property type="entry name" value="DNA_polymerase-Y"/>
</dbReference>
<dbReference type="GO" id="GO:0005829">
    <property type="term" value="C:cytosol"/>
    <property type="evidence" value="ECO:0007669"/>
    <property type="project" value="TreeGrafter"/>
</dbReference>
<evidence type="ECO:0000256" key="2">
    <source>
        <dbReference type="ARBA" id="ARBA00011245"/>
    </source>
</evidence>
<dbReference type="InterPro" id="IPR043128">
    <property type="entry name" value="Rev_trsase/Diguanyl_cyclase"/>
</dbReference>
<dbReference type="Proteomes" id="UP000051298">
    <property type="component" value="Unassembled WGS sequence"/>
</dbReference>
<dbReference type="Pfam" id="PF00817">
    <property type="entry name" value="IMS"/>
    <property type="match status" value="1"/>
</dbReference>
<evidence type="ECO:0000259" key="6">
    <source>
        <dbReference type="PROSITE" id="PS50173"/>
    </source>
</evidence>
<dbReference type="Gene3D" id="3.30.70.270">
    <property type="match status" value="1"/>
</dbReference>
<comment type="similarity">
    <text evidence="1">Belongs to the DNA polymerase type-Y family.</text>
</comment>
<evidence type="ECO:0000256" key="4">
    <source>
        <dbReference type="ARBA" id="ARBA00025589"/>
    </source>
</evidence>
<organism evidence="7 8">
    <name type="scientific">Thalassobacter stenotrophicus</name>
    <dbReference type="NCBI Taxonomy" id="266809"/>
    <lineage>
        <taxon>Bacteria</taxon>
        <taxon>Pseudomonadati</taxon>
        <taxon>Pseudomonadota</taxon>
        <taxon>Alphaproteobacteria</taxon>
        <taxon>Rhodobacterales</taxon>
        <taxon>Roseobacteraceae</taxon>
        <taxon>Thalassobacter</taxon>
    </lineage>
</organism>
<dbReference type="RefSeq" id="WP_058123826.1">
    <property type="nucleotide sequence ID" value="NZ_CYRX01000031.1"/>
</dbReference>
<dbReference type="GO" id="GO:0009432">
    <property type="term" value="P:SOS response"/>
    <property type="evidence" value="ECO:0007669"/>
    <property type="project" value="TreeGrafter"/>
</dbReference>
<dbReference type="PANTHER" id="PTHR11076:SF34">
    <property type="entry name" value="PROTEIN UMUC"/>
    <property type="match status" value="1"/>
</dbReference>
<dbReference type="EMBL" id="CYRX01000031">
    <property type="protein sequence ID" value="CUH60964.1"/>
    <property type="molecule type" value="Genomic_DNA"/>
</dbReference>
<evidence type="ECO:0000256" key="3">
    <source>
        <dbReference type="ARBA" id="ARBA00012417"/>
    </source>
</evidence>
<sequence length="441" mass="48596">MSDNPHLPERLYLDFDSFFASAEQYFNPDLRGKPIGVVALDSAHTGCIAVSREAKALGVKNNMPAREARAILPDMTFVVARPDVYVRLHKRILAVIETVVPIQHVRSIDEVVCALLPSEGRQCLVLAKRIKTALAREFSPVLTCSIGMAPTELLAKIAAERHKPNGTLVLDPAMLPAQLADLKLGKLPGLGEGMMTRLAAAGVHDFNGLWALAPKQARAIWGNVEGERLWHELHGTHAPRAATRKRMFGHSRVLPSDWRTPDKVEDCARQLLAGAARRLRRADLRASRLSLSLRSQRLRSTRTKSAEALRWNWESQFQPSRDDRSFVRTLGQGLAEARRHLTFTPHAVSVVLHGLDGDADITGDLFDMMSNDASDRARWETISDTMDQVRARFGGKALSLGAHETVPGGYVGGKIAFGRIPEAADFENATGADEDTHFCTF</sequence>
<dbReference type="GO" id="GO:0003684">
    <property type="term" value="F:damaged DNA binding"/>
    <property type="evidence" value="ECO:0007669"/>
    <property type="project" value="InterPro"/>
</dbReference>
<dbReference type="eggNOG" id="COG0389">
    <property type="taxonomic scope" value="Bacteria"/>
</dbReference>
<feature type="domain" description="UmuC" evidence="6">
    <location>
        <begin position="10"/>
        <end position="191"/>
    </location>
</feature>
<gene>
    <name evidence="7" type="primary">dinB_2</name>
    <name evidence="7" type="ORF">THS5294_02262</name>
</gene>
<comment type="catalytic activity">
    <reaction evidence="5">
        <text>DNA(n) + a 2'-deoxyribonucleoside 5'-triphosphate = DNA(n+1) + diphosphate</text>
        <dbReference type="Rhea" id="RHEA:22508"/>
        <dbReference type="Rhea" id="RHEA-COMP:17339"/>
        <dbReference type="Rhea" id="RHEA-COMP:17340"/>
        <dbReference type="ChEBI" id="CHEBI:33019"/>
        <dbReference type="ChEBI" id="CHEBI:61560"/>
        <dbReference type="ChEBI" id="CHEBI:173112"/>
        <dbReference type="EC" id="2.7.7.7"/>
    </reaction>
</comment>
<dbReference type="GO" id="GO:0042276">
    <property type="term" value="P:error-prone translesion synthesis"/>
    <property type="evidence" value="ECO:0007669"/>
    <property type="project" value="TreeGrafter"/>
</dbReference>
<evidence type="ECO:0000256" key="1">
    <source>
        <dbReference type="ARBA" id="ARBA00010945"/>
    </source>
</evidence>
<dbReference type="GO" id="GO:0006281">
    <property type="term" value="P:DNA repair"/>
    <property type="evidence" value="ECO:0007669"/>
    <property type="project" value="InterPro"/>
</dbReference>
<evidence type="ECO:0000313" key="8">
    <source>
        <dbReference type="Proteomes" id="UP000051298"/>
    </source>
</evidence>
<dbReference type="AlphaFoldDB" id="A0A0P1F0L1"/>
<evidence type="ECO:0000256" key="5">
    <source>
        <dbReference type="ARBA" id="ARBA00049244"/>
    </source>
</evidence>
<keyword evidence="7" id="KW-0548">Nucleotidyltransferase</keyword>
<dbReference type="InterPro" id="IPR043502">
    <property type="entry name" value="DNA/RNA_pol_sf"/>
</dbReference>
<dbReference type="Pfam" id="PF11799">
    <property type="entry name" value="IMS_C"/>
    <property type="match status" value="1"/>
</dbReference>